<organism evidence="1 2">
    <name type="scientific">Nocardia aurantiaca</name>
    <dbReference type="NCBI Taxonomy" id="2675850"/>
    <lineage>
        <taxon>Bacteria</taxon>
        <taxon>Bacillati</taxon>
        <taxon>Actinomycetota</taxon>
        <taxon>Actinomycetes</taxon>
        <taxon>Mycobacteriales</taxon>
        <taxon>Nocardiaceae</taxon>
        <taxon>Nocardia</taxon>
    </lineage>
</organism>
<gene>
    <name evidence="1" type="ORF">GLP40_14945</name>
</gene>
<evidence type="ECO:0000313" key="1">
    <source>
        <dbReference type="EMBL" id="MTE14058.1"/>
    </source>
</evidence>
<evidence type="ECO:0000313" key="2">
    <source>
        <dbReference type="Proteomes" id="UP000432464"/>
    </source>
</evidence>
<dbReference type="AlphaFoldDB" id="A0A6I3KYM9"/>
<dbReference type="EMBL" id="WMBB01000006">
    <property type="protein sequence ID" value="MTE14058.1"/>
    <property type="molecule type" value="Genomic_DNA"/>
</dbReference>
<accession>A0A6I3KYM9</accession>
<reference evidence="1 2" key="1">
    <citation type="submission" date="2019-11" db="EMBL/GenBank/DDBJ databases">
        <title>Nocardia sp. nov. CT2-14 isolated from soil.</title>
        <authorList>
            <person name="Kanchanasin P."/>
            <person name="Tanasupawat S."/>
            <person name="Yuki M."/>
            <person name="Kudo T."/>
        </authorList>
    </citation>
    <scope>NUCLEOTIDE SEQUENCE [LARGE SCALE GENOMIC DNA]</scope>
    <source>
        <strain evidence="1 2">CT2-14</strain>
    </source>
</reference>
<comment type="caution">
    <text evidence="1">The sequence shown here is derived from an EMBL/GenBank/DDBJ whole genome shotgun (WGS) entry which is preliminary data.</text>
</comment>
<proteinExistence type="predicted"/>
<keyword evidence="2" id="KW-1185">Reference proteome</keyword>
<dbReference type="Proteomes" id="UP000432464">
    <property type="component" value="Unassembled WGS sequence"/>
</dbReference>
<protein>
    <submittedName>
        <fullName evidence="1">Uncharacterized protein</fullName>
    </submittedName>
</protein>
<sequence length="47" mass="5186">MAADESGALSPMREITAGLFVSLDGIVADPQDRHFRFRHEDAKARLS</sequence>
<name>A0A6I3KYM9_9NOCA</name>
<dbReference type="RefSeq" id="WP_154788476.1">
    <property type="nucleotide sequence ID" value="NZ_WMBB01000006.1"/>
</dbReference>